<keyword evidence="4" id="KW-1185">Reference proteome</keyword>
<dbReference type="PROSITE" id="PS51154">
    <property type="entry name" value="MACRO"/>
    <property type="match status" value="1"/>
</dbReference>
<dbReference type="InterPro" id="IPR043472">
    <property type="entry name" value="Macro_dom-like"/>
</dbReference>
<dbReference type="SMART" id="SM00506">
    <property type="entry name" value="A1pp"/>
    <property type="match status" value="1"/>
</dbReference>
<keyword evidence="3" id="KW-0614">Plasmid</keyword>
<dbReference type="OrthoDB" id="9780211at2"/>
<proteinExistence type="predicted"/>
<accession>A0A494T742</accession>
<name>A0A494T742_SPHPE</name>
<dbReference type="PANTHER" id="PTHR12521">
    <property type="entry name" value="PROTEIN C6ORF130"/>
    <property type="match status" value="1"/>
</dbReference>
<dbReference type="Pfam" id="PF01661">
    <property type="entry name" value="Macro"/>
    <property type="match status" value="1"/>
</dbReference>
<evidence type="ECO:0000313" key="4">
    <source>
        <dbReference type="Proteomes" id="UP000276254"/>
    </source>
</evidence>
<dbReference type="SUPFAM" id="SSF52949">
    <property type="entry name" value="Macro domain-like"/>
    <property type="match status" value="1"/>
</dbReference>
<comment type="catalytic activity">
    <reaction evidence="1">
        <text>an N-(ADP-alpha-D-ribosyl)-thymidine in DNA + H2O = a thymidine in DNA + ADP-D-ribose</text>
        <dbReference type="Rhea" id="RHEA:71655"/>
        <dbReference type="Rhea" id="RHEA-COMP:13556"/>
        <dbReference type="Rhea" id="RHEA-COMP:18051"/>
        <dbReference type="ChEBI" id="CHEBI:15377"/>
        <dbReference type="ChEBI" id="CHEBI:57967"/>
        <dbReference type="ChEBI" id="CHEBI:137386"/>
        <dbReference type="ChEBI" id="CHEBI:191199"/>
    </reaction>
    <physiologicalReaction direction="left-to-right" evidence="1">
        <dbReference type="Rhea" id="RHEA:71656"/>
    </physiologicalReaction>
</comment>
<dbReference type="InterPro" id="IPR050892">
    <property type="entry name" value="ADP-ribose_metab_enzymes"/>
</dbReference>
<dbReference type="InterPro" id="IPR002589">
    <property type="entry name" value="Macro_dom"/>
</dbReference>
<organism evidence="3 4">
    <name type="scientific">Sphingomonas paeninsulae</name>
    <dbReference type="NCBI Taxonomy" id="2319844"/>
    <lineage>
        <taxon>Bacteria</taxon>
        <taxon>Pseudomonadati</taxon>
        <taxon>Pseudomonadota</taxon>
        <taxon>Alphaproteobacteria</taxon>
        <taxon>Sphingomonadales</taxon>
        <taxon>Sphingomonadaceae</taxon>
        <taxon>Sphingomonas</taxon>
    </lineage>
</organism>
<dbReference type="KEGG" id="spha:D3Y57_00950"/>
<reference evidence="3 4" key="1">
    <citation type="submission" date="2018-09" db="EMBL/GenBank/DDBJ databases">
        <title>Sphingomonas peninsula sp. nov., isolated from fildes peninsula, Antarctic soil.</title>
        <authorList>
            <person name="Yingchao G."/>
        </authorList>
    </citation>
    <scope>NUCLEOTIDE SEQUENCE [LARGE SCALE GENOMIC DNA]</scope>
    <source>
        <strain evidence="3 4">YZ-8</strain>
        <plasmid evidence="3 4">unnamed2</plasmid>
    </source>
</reference>
<sequence length="193" mass="20363">MPMPSDCLSKAPIGGVVTEETFMVGPTLNQRPGTVTYHRGNIVHDTADILFNTVNTVGVMGKGVALAFKTAFPAIMPAYLADCRSRALTAGSCLLYPLPIGRASVESPSSPVRLWAALATKAHWRDASRIGWIGSGLTALADLAAEAGARSIAIPPPGCGNGGLDWHAVEPLVLDILLDFDLRIYASPSRRPD</sequence>
<dbReference type="PANTHER" id="PTHR12521:SF0">
    <property type="entry name" value="ADP-RIBOSE GLYCOHYDROLASE OARD1"/>
    <property type="match status" value="1"/>
</dbReference>
<evidence type="ECO:0000256" key="1">
    <source>
        <dbReference type="ARBA" id="ARBA00035885"/>
    </source>
</evidence>
<evidence type="ECO:0000313" key="3">
    <source>
        <dbReference type="EMBL" id="AYJ84690.1"/>
    </source>
</evidence>
<dbReference type="Proteomes" id="UP000276254">
    <property type="component" value="Plasmid unnamed2"/>
</dbReference>
<geneLocation type="plasmid" evidence="3">
    <name>unnamed2</name>
</geneLocation>
<evidence type="ECO:0000259" key="2">
    <source>
        <dbReference type="PROSITE" id="PS51154"/>
    </source>
</evidence>
<gene>
    <name evidence="3" type="ORF">D3Y57_00950</name>
</gene>
<dbReference type="AlphaFoldDB" id="A0A494T742"/>
<feature type="domain" description="Macro" evidence="2">
    <location>
        <begin position="22"/>
        <end position="193"/>
    </location>
</feature>
<protein>
    <recommendedName>
        <fullName evidence="2">Macro domain-containing protein</fullName>
    </recommendedName>
</protein>
<dbReference type="Gene3D" id="3.40.220.10">
    <property type="entry name" value="Leucine Aminopeptidase, subunit E, domain 1"/>
    <property type="match status" value="1"/>
</dbReference>
<dbReference type="GO" id="GO:0140291">
    <property type="term" value="P:peptidyl-glutamate ADP-deribosylation"/>
    <property type="evidence" value="ECO:0007669"/>
    <property type="project" value="TreeGrafter"/>
</dbReference>
<dbReference type="EMBL" id="CP032827">
    <property type="protein sequence ID" value="AYJ84690.1"/>
    <property type="molecule type" value="Genomic_DNA"/>
</dbReference>